<gene>
    <name evidence="2" type="ORF">AAHA92_02701</name>
</gene>
<evidence type="ECO:0000256" key="1">
    <source>
        <dbReference type="SAM" id="MobiDB-lite"/>
    </source>
</evidence>
<feature type="region of interest" description="Disordered" evidence="1">
    <location>
        <begin position="392"/>
        <end position="459"/>
    </location>
</feature>
<organism evidence="2 3">
    <name type="scientific">Salvia divinorum</name>
    <name type="common">Maria pastora</name>
    <name type="synonym">Diviner's sage</name>
    <dbReference type="NCBI Taxonomy" id="28513"/>
    <lineage>
        <taxon>Eukaryota</taxon>
        <taxon>Viridiplantae</taxon>
        <taxon>Streptophyta</taxon>
        <taxon>Embryophyta</taxon>
        <taxon>Tracheophyta</taxon>
        <taxon>Spermatophyta</taxon>
        <taxon>Magnoliopsida</taxon>
        <taxon>eudicotyledons</taxon>
        <taxon>Gunneridae</taxon>
        <taxon>Pentapetalae</taxon>
        <taxon>asterids</taxon>
        <taxon>lamiids</taxon>
        <taxon>Lamiales</taxon>
        <taxon>Lamiaceae</taxon>
        <taxon>Nepetoideae</taxon>
        <taxon>Mentheae</taxon>
        <taxon>Salviinae</taxon>
        <taxon>Salvia</taxon>
        <taxon>Salvia subgen. Calosphace</taxon>
    </lineage>
</organism>
<dbReference type="EMBL" id="JBEAFC010000002">
    <property type="protein sequence ID" value="KAL1567196.1"/>
    <property type="molecule type" value="Genomic_DNA"/>
</dbReference>
<accession>A0ABD1IES0</accession>
<feature type="compositionally biased region" description="Polar residues" evidence="1">
    <location>
        <begin position="430"/>
        <end position="439"/>
    </location>
</feature>
<comment type="caution">
    <text evidence="2">The sequence shown here is derived from an EMBL/GenBank/DDBJ whole genome shotgun (WGS) entry which is preliminary data.</text>
</comment>
<dbReference type="PANTHER" id="PTHR33448">
    <property type="entry name" value="CHLOROPLAST PROTEIN HCF243-RELATED"/>
    <property type="match status" value="1"/>
</dbReference>
<feature type="region of interest" description="Disordered" evidence="1">
    <location>
        <begin position="68"/>
        <end position="93"/>
    </location>
</feature>
<dbReference type="AlphaFoldDB" id="A0ABD1IES0"/>
<reference evidence="2 3" key="1">
    <citation type="submission" date="2024-06" db="EMBL/GenBank/DDBJ databases">
        <title>A chromosome level genome sequence of Diviner's sage (Salvia divinorum).</title>
        <authorList>
            <person name="Ford S.A."/>
            <person name="Ro D.-K."/>
            <person name="Ness R.W."/>
            <person name="Phillips M.A."/>
        </authorList>
    </citation>
    <scope>NUCLEOTIDE SEQUENCE [LARGE SCALE GENOMIC DNA]</scope>
    <source>
        <strain evidence="2">SAF-2024a</strain>
        <tissue evidence="2">Leaf</tissue>
    </source>
</reference>
<evidence type="ECO:0000313" key="2">
    <source>
        <dbReference type="EMBL" id="KAL1567196.1"/>
    </source>
</evidence>
<protein>
    <submittedName>
        <fullName evidence="2">Uncharacterized protein</fullName>
    </submittedName>
</protein>
<dbReference type="PANTHER" id="PTHR33448:SF4">
    <property type="entry name" value="CHLOROPLAST PROTEIN HCF243"/>
    <property type="match status" value="1"/>
</dbReference>
<sequence length="483" mass="54676">MTLTRSLLRFSFFFRRRRPRPRSNAGRRTSPFFRRRAAAADNPEPSSPKVTCIGQVRVKSQKKVKQCRRRLDGESSFRSASEPPFQNQQRRSRRDQRWVHLPSFSALLRAFGREFCCLFRCCGGCGSCKCSCGGCEWWWSGGGRRREIECGEEEEVEVIIVAGNSRKHVFDDIEVNGDRIEVKGRSFEDEFAISVPPKNALLLMRCRSDPIKMAAIANRISSDAARYENVAIQLQEEDNDDDETTSSDEVFEARVLEQVQKEMFDANVEKSFICNNEKLKPEFHEEDEEVESNMSSFEALLETEIYQDWQVKEVEPKSDQNYDNRDPTAVEEYHKQEKETSEIQEKGAAASALPECLLLMMREPKLSMEVSKETWVCATDFIRLHPERPRRAAAKSSAAAGDAEPPLVKKRAAVEKSKPRLPAPPKRNNDAQPARSSCSLPAASTADGNERKQTGVCEPLELTRCKSEPMSTAAAKLMPEAGC</sequence>
<proteinExistence type="predicted"/>
<evidence type="ECO:0000313" key="3">
    <source>
        <dbReference type="Proteomes" id="UP001567538"/>
    </source>
</evidence>
<dbReference type="Proteomes" id="UP001567538">
    <property type="component" value="Unassembled WGS sequence"/>
</dbReference>
<keyword evidence="3" id="KW-1185">Reference proteome</keyword>
<name>A0ABD1IES0_SALDI</name>